<feature type="region of interest" description="Disordered" evidence="1">
    <location>
        <begin position="1"/>
        <end position="110"/>
    </location>
</feature>
<dbReference type="Proteomes" id="UP000193986">
    <property type="component" value="Unassembled WGS sequence"/>
</dbReference>
<evidence type="ECO:0000313" key="3">
    <source>
        <dbReference type="Proteomes" id="UP000193986"/>
    </source>
</evidence>
<dbReference type="AlphaFoldDB" id="A0A1Y2ATJ6"/>
<feature type="compositionally biased region" description="Basic and acidic residues" evidence="1">
    <location>
        <begin position="13"/>
        <end position="26"/>
    </location>
</feature>
<dbReference type="EMBL" id="MCFC01000055">
    <property type="protein sequence ID" value="ORY25620.1"/>
    <property type="molecule type" value="Genomic_DNA"/>
</dbReference>
<comment type="caution">
    <text evidence="2">The sequence shown here is derived from an EMBL/GenBank/DDBJ whole genome shotgun (WGS) entry which is preliminary data.</text>
</comment>
<protein>
    <submittedName>
        <fullName evidence="2">Uncharacterized protein</fullName>
    </submittedName>
</protein>
<name>A0A1Y2ATJ6_9TREE</name>
<organism evidence="2 3">
    <name type="scientific">Naematelia encephala</name>
    <dbReference type="NCBI Taxonomy" id="71784"/>
    <lineage>
        <taxon>Eukaryota</taxon>
        <taxon>Fungi</taxon>
        <taxon>Dikarya</taxon>
        <taxon>Basidiomycota</taxon>
        <taxon>Agaricomycotina</taxon>
        <taxon>Tremellomycetes</taxon>
        <taxon>Tremellales</taxon>
        <taxon>Naemateliaceae</taxon>
        <taxon>Naematelia</taxon>
    </lineage>
</organism>
<proteinExistence type="predicted"/>
<evidence type="ECO:0000313" key="2">
    <source>
        <dbReference type="EMBL" id="ORY25620.1"/>
    </source>
</evidence>
<sequence length="278" mass="31016">MSQPNARKILSARRHDSMFVDDKLVHEMTSAPSQAPTSATSDQHSQGQSRAQSFPTQRPQAFKSSQPSSRGGFGAIQQGRPDQRPFRGLPVSAASPRLRQEAPVQLQGGRPSAAKIETLTEDGEQVEYPEYVHSEALTKRKAPAIKLPPFQVNHKFGDHMQFISSLEQTPVWAKSVEKAKRLDGSNIDEKAISALLDVHTKCIHRMLSQLAKMTEGCKQLEKIKEDTLEEKMYMTERYVEAGKVLSEQCNALQVSTRSIQGRKRRRVTAGSVSESQDY</sequence>
<evidence type="ECO:0000256" key="1">
    <source>
        <dbReference type="SAM" id="MobiDB-lite"/>
    </source>
</evidence>
<dbReference type="OrthoDB" id="2573392at2759"/>
<reference evidence="2 3" key="1">
    <citation type="submission" date="2016-07" db="EMBL/GenBank/DDBJ databases">
        <title>Pervasive Adenine N6-methylation of Active Genes in Fungi.</title>
        <authorList>
            <consortium name="DOE Joint Genome Institute"/>
            <person name="Mondo S.J."/>
            <person name="Dannebaum R.O."/>
            <person name="Kuo R.C."/>
            <person name="Labutti K."/>
            <person name="Haridas S."/>
            <person name="Kuo A."/>
            <person name="Salamov A."/>
            <person name="Ahrendt S.R."/>
            <person name="Lipzen A."/>
            <person name="Sullivan W."/>
            <person name="Andreopoulos W.B."/>
            <person name="Clum A."/>
            <person name="Lindquist E."/>
            <person name="Daum C."/>
            <person name="Ramamoorthy G.K."/>
            <person name="Gryganskyi A."/>
            <person name="Culley D."/>
            <person name="Magnuson J.K."/>
            <person name="James T.Y."/>
            <person name="O'Malley M.A."/>
            <person name="Stajich J.E."/>
            <person name="Spatafora J.W."/>
            <person name="Visel A."/>
            <person name="Grigoriev I.V."/>
        </authorList>
    </citation>
    <scope>NUCLEOTIDE SEQUENCE [LARGE SCALE GENOMIC DNA]</scope>
    <source>
        <strain evidence="2 3">68-887.2</strain>
    </source>
</reference>
<accession>A0A1Y2ATJ6</accession>
<gene>
    <name evidence="2" type="ORF">BCR39DRAFT_560938</name>
</gene>
<dbReference type="InParanoid" id="A0A1Y2ATJ6"/>
<feature type="compositionally biased region" description="Low complexity" evidence="1">
    <location>
        <begin position="29"/>
        <end position="41"/>
    </location>
</feature>
<feature type="compositionally biased region" description="Polar residues" evidence="1">
    <location>
        <begin position="42"/>
        <end position="69"/>
    </location>
</feature>
<keyword evidence="3" id="KW-1185">Reference proteome</keyword>